<dbReference type="AlphaFoldDB" id="A0A931DDS2"/>
<dbReference type="Proteomes" id="UP000614047">
    <property type="component" value="Unassembled WGS sequence"/>
</dbReference>
<dbReference type="RefSeq" id="WP_197011853.1">
    <property type="nucleotide sequence ID" value="NZ_BAABES010000004.1"/>
</dbReference>
<sequence>MTGPAKPTAGELGVDLESLDWRTSAGADGEGLEVAFTGPWVLLRKAGDRAPVSVFDHHEWDCFVQGAKAGEFDRAAI</sequence>
<accession>A0A931DDS2</accession>
<comment type="caution">
    <text evidence="2">The sequence shown here is derived from an EMBL/GenBank/DDBJ whole genome shotgun (WGS) entry which is preliminary data.</text>
</comment>
<dbReference type="EMBL" id="JADOUA010000001">
    <property type="protein sequence ID" value="MBG6089219.1"/>
    <property type="molecule type" value="Genomic_DNA"/>
</dbReference>
<proteinExistence type="predicted"/>
<reference evidence="2" key="1">
    <citation type="submission" date="2020-11" db="EMBL/GenBank/DDBJ databases">
        <title>Sequencing the genomes of 1000 actinobacteria strains.</title>
        <authorList>
            <person name="Klenk H.-P."/>
        </authorList>
    </citation>
    <scope>NUCLEOTIDE SEQUENCE</scope>
    <source>
        <strain evidence="2">DSM 43175</strain>
    </source>
</reference>
<feature type="domain" description="DUF397" evidence="1">
    <location>
        <begin position="20"/>
        <end position="68"/>
    </location>
</feature>
<dbReference type="InterPro" id="IPR007278">
    <property type="entry name" value="DUF397"/>
</dbReference>
<keyword evidence="3" id="KW-1185">Reference proteome</keyword>
<evidence type="ECO:0000259" key="1">
    <source>
        <dbReference type="Pfam" id="PF04149"/>
    </source>
</evidence>
<organism evidence="2 3">
    <name type="scientific">Actinomadura viridis</name>
    <dbReference type="NCBI Taxonomy" id="58110"/>
    <lineage>
        <taxon>Bacteria</taxon>
        <taxon>Bacillati</taxon>
        <taxon>Actinomycetota</taxon>
        <taxon>Actinomycetes</taxon>
        <taxon>Streptosporangiales</taxon>
        <taxon>Thermomonosporaceae</taxon>
        <taxon>Actinomadura</taxon>
    </lineage>
</organism>
<evidence type="ECO:0000313" key="2">
    <source>
        <dbReference type="EMBL" id="MBG6089219.1"/>
    </source>
</evidence>
<evidence type="ECO:0000313" key="3">
    <source>
        <dbReference type="Proteomes" id="UP000614047"/>
    </source>
</evidence>
<name>A0A931DDS2_9ACTN</name>
<dbReference type="Pfam" id="PF04149">
    <property type="entry name" value="DUF397"/>
    <property type="match status" value="1"/>
</dbReference>
<gene>
    <name evidence="2" type="ORF">IW256_003332</name>
</gene>
<protein>
    <recommendedName>
        <fullName evidence="1">DUF397 domain-containing protein</fullName>
    </recommendedName>
</protein>